<organism evidence="1 2">
    <name type="scientific">Trichinella pseudospiralis</name>
    <name type="common">Parasitic roundworm</name>
    <dbReference type="NCBI Taxonomy" id="6337"/>
    <lineage>
        <taxon>Eukaryota</taxon>
        <taxon>Metazoa</taxon>
        <taxon>Ecdysozoa</taxon>
        <taxon>Nematoda</taxon>
        <taxon>Enoplea</taxon>
        <taxon>Dorylaimia</taxon>
        <taxon>Trichinellida</taxon>
        <taxon>Trichinellidae</taxon>
        <taxon>Trichinella</taxon>
    </lineage>
</organism>
<sequence>LGLFAKMFCAAKRKKKSSKSLTKSAVCVVRTFTKHRHNLAKWLSLDELRYRPAVFTSTCTRPKPLHIRALPPITSRYSLTEVQKKKSFCLTLLTATLNSVKHQCFALSNVSSLSFLTGVADDKPSAGGQRHRPLAALVSATKLATVGDNCSANASAKQNAGDGSCISYF</sequence>
<comment type="caution">
    <text evidence="1">The sequence shown here is derived from an EMBL/GenBank/DDBJ whole genome shotgun (WGS) entry which is preliminary data.</text>
</comment>
<dbReference type="STRING" id="6337.A0A0V0YGH3"/>
<dbReference type="EMBL" id="JYDU01000017">
    <property type="protein sequence ID" value="KRX99058.1"/>
    <property type="molecule type" value="Genomic_DNA"/>
</dbReference>
<feature type="non-terminal residue" evidence="1">
    <location>
        <position position="1"/>
    </location>
</feature>
<name>A0A0V0YGH3_TRIPS</name>
<dbReference type="Proteomes" id="UP000054815">
    <property type="component" value="Unassembled WGS sequence"/>
</dbReference>
<proteinExistence type="predicted"/>
<protein>
    <submittedName>
        <fullName evidence="1">Uncharacterized protein</fullName>
    </submittedName>
</protein>
<evidence type="ECO:0000313" key="2">
    <source>
        <dbReference type="Proteomes" id="UP000054815"/>
    </source>
</evidence>
<reference evidence="1 2" key="1">
    <citation type="submission" date="2015-01" db="EMBL/GenBank/DDBJ databases">
        <title>Evolution of Trichinella species and genotypes.</title>
        <authorList>
            <person name="Korhonen P.K."/>
            <person name="Edoardo P."/>
            <person name="Giuseppe L.R."/>
            <person name="Gasser R.B."/>
        </authorList>
    </citation>
    <scope>NUCLEOTIDE SEQUENCE [LARGE SCALE GENOMIC DNA]</scope>
    <source>
        <strain evidence="1">ISS141</strain>
    </source>
</reference>
<accession>A0A0V0YGH3</accession>
<gene>
    <name evidence="1" type="ORF">T4E_4528</name>
</gene>
<evidence type="ECO:0000313" key="1">
    <source>
        <dbReference type="EMBL" id="KRX99058.1"/>
    </source>
</evidence>
<dbReference type="AlphaFoldDB" id="A0A0V0YGH3"/>